<feature type="transmembrane region" description="Helical" evidence="9">
    <location>
        <begin position="36"/>
        <end position="55"/>
    </location>
</feature>
<feature type="transmembrane region" description="Helical" evidence="9">
    <location>
        <begin position="139"/>
        <end position="160"/>
    </location>
</feature>
<feature type="transmembrane region" description="Helical" evidence="9">
    <location>
        <begin position="61"/>
        <end position="85"/>
    </location>
</feature>
<keyword evidence="2" id="KW-0813">Transport</keyword>
<sequence length="292" mass="31920">MSDLFGIIFNSLETGSVYALAALGIVLIFRTSKTTNFAQGMIGTFNAYIAAYVMLSLGWSIWIVALLALVTAFLTGIIIDTFIIRPASKVNAISKQIITLGIIMVIVGLLPKIFGVASFQLPRFIASEYSLDIFGATLFYNTIFVIVLSLTLMGGMFMFIQHTKWGLATRVTASDETTSKLMGVPTKRVTMISWATAAMLGTLAALFVAPRVSVYGNMLLTVQISAFFAGTLGGFSTFFGPVVGAYIIAFSRNFTQFYISDIWGNVMVYTLILVFLYFKPYGLFGKKPTKKV</sequence>
<dbReference type="InterPro" id="IPR052157">
    <property type="entry name" value="BCAA_transport_permease"/>
</dbReference>
<evidence type="ECO:0000256" key="1">
    <source>
        <dbReference type="ARBA" id="ARBA00004651"/>
    </source>
</evidence>
<evidence type="ECO:0000256" key="6">
    <source>
        <dbReference type="ARBA" id="ARBA00022989"/>
    </source>
</evidence>
<evidence type="ECO:0000256" key="7">
    <source>
        <dbReference type="ARBA" id="ARBA00023136"/>
    </source>
</evidence>
<reference evidence="10" key="1">
    <citation type="journal article" date="2015" name="Environ. Microbiol.">
        <title>Pressure adaptation is linked to thermal adaptation in salt-saturated marine habitats.</title>
        <authorList>
            <consortium name="The MAMBA Consortium"/>
            <person name="Alcaide M."/>
            <person name="Stogios P.J."/>
            <person name="Lafraya A."/>
            <person name="Tchigvintsev A."/>
            <person name="Flick R."/>
            <person name="Bargiela R."/>
            <person name="Chernikova T.N."/>
            <person name="Reva O.N."/>
            <person name="Hai T."/>
            <person name="Leggewie C.C."/>
            <person name="Katzke N."/>
            <person name="La Cono V."/>
            <person name="Matesanz R."/>
            <person name="Jebbar M."/>
            <person name="Jaeger K.E."/>
            <person name="Yakimov M.M."/>
            <person name="Yakunin A.F."/>
            <person name="Golyshin P.N."/>
            <person name="Golyshina O.V."/>
            <person name="Savchenko A."/>
            <person name="Ferrer M."/>
        </authorList>
    </citation>
    <scope>NUCLEOTIDE SEQUENCE</scope>
</reference>
<feature type="transmembrane region" description="Helical" evidence="9">
    <location>
        <begin position="189"/>
        <end position="212"/>
    </location>
</feature>
<feature type="transmembrane region" description="Helical" evidence="9">
    <location>
        <begin position="224"/>
        <end position="250"/>
    </location>
</feature>
<evidence type="ECO:0000256" key="8">
    <source>
        <dbReference type="ARBA" id="ARBA00037998"/>
    </source>
</evidence>
<feature type="transmembrane region" description="Helical" evidence="9">
    <location>
        <begin position="262"/>
        <end position="278"/>
    </location>
</feature>
<keyword evidence="4 9" id="KW-0812">Transmembrane</keyword>
<keyword evidence="3" id="KW-1003">Cell membrane</keyword>
<dbReference type="InterPro" id="IPR001851">
    <property type="entry name" value="ABC_transp_permease"/>
</dbReference>
<keyword evidence="6 9" id="KW-1133">Transmembrane helix</keyword>
<evidence type="ECO:0000256" key="4">
    <source>
        <dbReference type="ARBA" id="ARBA00022692"/>
    </source>
</evidence>
<evidence type="ECO:0000256" key="5">
    <source>
        <dbReference type="ARBA" id="ARBA00022970"/>
    </source>
</evidence>
<dbReference type="CDD" id="cd06582">
    <property type="entry name" value="TM_PBP1_LivH_like"/>
    <property type="match status" value="1"/>
</dbReference>
<accession>A0A0B5KH09</accession>
<comment type="subcellular location">
    <subcellularLocation>
        <location evidence="1">Cell membrane</location>
        <topology evidence="1">Multi-pass membrane protein</topology>
    </subcellularLocation>
</comment>
<feature type="transmembrane region" description="Helical" evidence="9">
    <location>
        <begin position="6"/>
        <end position="29"/>
    </location>
</feature>
<keyword evidence="7 9" id="KW-0472">Membrane</keyword>
<comment type="similarity">
    <text evidence="8">Belongs to the binding-protein-dependent transport system permease family. LivHM subfamily.</text>
</comment>
<dbReference type="Pfam" id="PF02653">
    <property type="entry name" value="BPD_transp_2"/>
    <property type="match status" value="1"/>
</dbReference>
<dbReference type="GO" id="GO:0005886">
    <property type="term" value="C:plasma membrane"/>
    <property type="evidence" value="ECO:0007669"/>
    <property type="project" value="UniProtKB-SubCell"/>
</dbReference>
<dbReference type="EMBL" id="KF831415">
    <property type="protein sequence ID" value="AJG37965.1"/>
    <property type="molecule type" value="Genomic_DNA"/>
</dbReference>
<dbReference type="GO" id="GO:0006865">
    <property type="term" value="P:amino acid transport"/>
    <property type="evidence" value="ECO:0007669"/>
    <property type="project" value="UniProtKB-KW"/>
</dbReference>
<organism evidence="10">
    <name type="scientific">Firmicutes bacterium enrichment culture clone fosmid MGS-M2</name>
    <dbReference type="NCBI Taxonomy" id="1549349"/>
    <lineage>
        <taxon>Bacteria</taxon>
        <taxon>Bacillati</taxon>
        <taxon>Bacillota</taxon>
        <taxon>environmental samples</taxon>
    </lineage>
</organism>
<proteinExistence type="inferred from homology"/>
<dbReference type="AlphaFoldDB" id="A0A0B5KH09"/>
<evidence type="ECO:0000256" key="9">
    <source>
        <dbReference type="SAM" id="Phobius"/>
    </source>
</evidence>
<evidence type="ECO:0000256" key="2">
    <source>
        <dbReference type="ARBA" id="ARBA00022448"/>
    </source>
</evidence>
<dbReference type="PANTHER" id="PTHR11795">
    <property type="entry name" value="BRANCHED-CHAIN AMINO ACID TRANSPORT SYSTEM PERMEASE PROTEIN LIVH"/>
    <property type="match status" value="1"/>
</dbReference>
<feature type="transmembrane region" description="Helical" evidence="9">
    <location>
        <begin position="97"/>
        <end position="119"/>
    </location>
</feature>
<name>A0A0B5KH09_9FIRM</name>
<evidence type="ECO:0000256" key="3">
    <source>
        <dbReference type="ARBA" id="ARBA00022475"/>
    </source>
</evidence>
<keyword evidence="5" id="KW-0029">Amino-acid transport</keyword>
<dbReference type="PANTHER" id="PTHR11795:SF450">
    <property type="entry name" value="ABC TRANSPORTER PERMEASE PROTEIN"/>
    <property type="match status" value="1"/>
</dbReference>
<dbReference type="GO" id="GO:0022857">
    <property type="term" value="F:transmembrane transporter activity"/>
    <property type="evidence" value="ECO:0007669"/>
    <property type="project" value="InterPro"/>
</dbReference>
<evidence type="ECO:0000313" key="10">
    <source>
        <dbReference type="EMBL" id="AJG37965.1"/>
    </source>
</evidence>
<protein>
    <submittedName>
        <fullName evidence="10">Branched-chain amino acid ABC transporter permease</fullName>
    </submittedName>
</protein>